<comment type="caution">
    <text evidence="1">The sequence shown here is derived from an EMBL/GenBank/DDBJ whole genome shotgun (WGS) entry which is preliminary data.</text>
</comment>
<proteinExistence type="predicted"/>
<dbReference type="Pfam" id="PF21344">
    <property type="entry name" value="Zn_ribbon_LysW"/>
    <property type="match status" value="1"/>
</dbReference>
<dbReference type="Proteomes" id="UP000050509">
    <property type="component" value="Unassembled WGS sequence"/>
</dbReference>
<reference evidence="1 2" key="1">
    <citation type="submission" date="2015-09" db="EMBL/GenBank/DDBJ databases">
        <title>Draft genome sequence of Kouleothrix aurantiaca JCM 19913.</title>
        <authorList>
            <person name="Hemp J."/>
        </authorList>
    </citation>
    <scope>NUCLEOTIDE SEQUENCE [LARGE SCALE GENOMIC DNA]</scope>
    <source>
        <strain evidence="1 2">COM-B</strain>
    </source>
</reference>
<sequence>MGIEFATCPVCKQKLALQGYVLEGNEVVCANCETNLRVVKRSPLRLEQIPIEDTYNIDSRPESYG</sequence>
<protein>
    <recommendedName>
        <fullName evidence="3">Lysine biosynthesis protein LysW</fullName>
    </recommendedName>
</protein>
<evidence type="ECO:0008006" key="3">
    <source>
        <dbReference type="Google" id="ProtNLM"/>
    </source>
</evidence>
<name>A0A0P9H9Q3_9CHLR</name>
<evidence type="ECO:0000313" key="2">
    <source>
        <dbReference type="Proteomes" id="UP000050509"/>
    </source>
</evidence>
<evidence type="ECO:0000313" key="1">
    <source>
        <dbReference type="EMBL" id="KPV50920.1"/>
    </source>
</evidence>
<gene>
    <name evidence="1" type="ORF">SE17_24165</name>
</gene>
<organism evidence="1 2">
    <name type="scientific">Kouleothrix aurantiaca</name>
    <dbReference type="NCBI Taxonomy" id="186479"/>
    <lineage>
        <taxon>Bacteria</taxon>
        <taxon>Bacillati</taxon>
        <taxon>Chloroflexota</taxon>
        <taxon>Chloroflexia</taxon>
        <taxon>Chloroflexales</taxon>
        <taxon>Roseiflexineae</taxon>
        <taxon>Roseiflexaceae</taxon>
        <taxon>Kouleothrix</taxon>
    </lineage>
</organism>
<dbReference type="AlphaFoldDB" id="A0A0P9H9Q3"/>
<accession>A0A0P9H9Q3</accession>
<dbReference type="InterPro" id="IPR005906">
    <property type="entry name" value="LysW"/>
</dbReference>
<dbReference type="Gene3D" id="2.20.28.160">
    <property type="match status" value="1"/>
</dbReference>
<keyword evidence="2" id="KW-1185">Reference proteome</keyword>
<dbReference type="EMBL" id="LJCR01001157">
    <property type="protein sequence ID" value="KPV50920.1"/>
    <property type="molecule type" value="Genomic_DNA"/>
</dbReference>